<dbReference type="CDD" id="cd16454">
    <property type="entry name" value="RING-H2_PA-TM-RING"/>
    <property type="match status" value="1"/>
</dbReference>
<evidence type="ECO:0000256" key="5">
    <source>
        <dbReference type="ARBA" id="ARBA00022723"/>
    </source>
</evidence>
<evidence type="ECO:0000256" key="2">
    <source>
        <dbReference type="ARBA" id="ARBA00004906"/>
    </source>
</evidence>
<evidence type="ECO:0000256" key="3">
    <source>
        <dbReference type="ARBA" id="ARBA00022679"/>
    </source>
</evidence>
<evidence type="ECO:0000256" key="11">
    <source>
        <dbReference type="PROSITE-ProRule" id="PRU00175"/>
    </source>
</evidence>
<dbReference type="GO" id="GO:0016020">
    <property type="term" value="C:membrane"/>
    <property type="evidence" value="ECO:0007669"/>
    <property type="project" value="UniProtKB-SubCell"/>
</dbReference>
<comment type="subcellular location">
    <subcellularLocation>
        <location evidence="1">Membrane</location>
        <topology evidence="1">Single-pass membrane protein</topology>
    </subcellularLocation>
</comment>
<dbReference type="AlphaFoldDB" id="A0A5N6TU55"/>
<keyword evidence="6 11" id="KW-0863">Zinc-finger</keyword>
<keyword evidence="4 13" id="KW-0812">Transmembrane</keyword>
<keyword evidence="3" id="KW-0808">Transferase</keyword>
<evidence type="ECO:0000256" key="13">
    <source>
        <dbReference type="SAM" id="Phobius"/>
    </source>
</evidence>
<keyword evidence="16" id="KW-1185">Reference proteome</keyword>
<evidence type="ECO:0000256" key="9">
    <source>
        <dbReference type="ARBA" id="ARBA00022989"/>
    </source>
</evidence>
<keyword evidence="7" id="KW-0833">Ubl conjugation pathway</keyword>
<evidence type="ECO:0000256" key="7">
    <source>
        <dbReference type="ARBA" id="ARBA00022786"/>
    </source>
</evidence>
<feature type="region of interest" description="Disordered" evidence="12">
    <location>
        <begin position="293"/>
        <end position="367"/>
    </location>
</feature>
<evidence type="ECO:0000256" key="4">
    <source>
        <dbReference type="ARBA" id="ARBA00022692"/>
    </source>
</evidence>
<reference evidence="15 16" key="1">
    <citation type="submission" date="2019-04" db="EMBL/GenBank/DDBJ databases">
        <title>Friends and foes A comparative genomics study of 23 Aspergillus species from section Flavi.</title>
        <authorList>
            <consortium name="DOE Joint Genome Institute"/>
            <person name="Kjaerbolling I."/>
            <person name="Vesth T."/>
            <person name="Frisvad J.C."/>
            <person name="Nybo J.L."/>
            <person name="Theobald S."/>
            <person name="Kildgaard S."/>
            <person name="Isbrandt T."/>
            <person name="Kuo A."/>
            <person name="Sato A."/>
            <person name="Lyhne E.K."/>
            <person name="Kogle M.E."/>
            <person name="Wiebenga A."/>
            <person name="Kun R.S."/>
            <person name="Lubbers R.J."/>
            <person name="Makela M.R."/>
            <person name="Barry K."/>
            <person name="Chovatia M."/>
            <person name="Clum A."/>
            <person name="Daum C."/>
            <person name="Haridas S."/>
            <person name="He G."/>
            <person name="LaButti K."/>
            <person name="Lipzen A."/>
            <person name="Mondo S."/>
            <person name="Riley R."/>
            <person name="Salamov A."/>
            <person name="Simmons B.A."/>
            <person name="Magnuson J.K."/>
            <person name="Henrissat B."/>
            <person name="Mortensen U.H."/>
            <person name="Larsen T.O."/>
            <person name="Devries R.P."/>
            <person name="Grigoriev I.V."/>
            <person name="Machida M."/>
            <person name="Baker S.E."/>
            <person name="Andersen M.R."/>
        </authorList>
    </citation>
    <scope>NUCLEOTIDE SEQUENCE [LARGE SCALE GENOMIC DNA]</scope>
    <source>
        <strain evidence="15 16">IBT 18842</strain>
    </source>
</reference>
<dbReference type="PROSITE" id="PS50089">
    <property type="entry name" value="ZF_RING_2"/>
    <property type="match status" value="1"/>
</dbReference>
<organism evidence="15 16">
    <name type="scientific">Aspergillus avenaceus</name>
    <dbReference type="NCBI Taxonomy" id="36643"/>
    <lineage>
        <taxon>Eukaryota</taxon>
        <taxon>Fungi</taxon>
        <taxon>Dikarya</taxon>
        <taxon>Ascomycota</taxon>
        <taxon>Pezizomycotina</taxon>
        <taxon>Eurotiomycetes</taxon>
        <taxon>Eurotiomycetidae</taxon>
        <taxon>Eurotiales</taxon>
        <taxon>Aspergillaceae</taxon>
        <taxon>Aspergillus</taxon>
        <taxon>Aspergillus subgen. Circumdati</taxon>
    </lineage>
</organism>
<comment type="pathway">
    <text evidence="2">Protein modification; protein ubiquitination.</text>
</comment>
<dbReference type="GO" id="GO:0008270">
    <property type="term" value="F:zinc ion binding"/>
    <property type="evidence" value="ECO:0007669"/>
    <property type="project" value="UniProtKB-KW"/>
</dbReference>
<keyword evidence="10 13" id="KW-0472">Membrane</keyword>
<feature type="compositionally biased region" description="Basic and acidic residues" evidence="12">
    <location>
        <begin position="310"/>
        <end position="319"/>
    </location>
</feature>
<sequence length="457" mass="50363">MSPPVTAAKSLTSAATVFGRDAAASVNDSATFHFVLDGTIQTLSTHNTPEKGPIKGLMFVPSLDEQDVCSNITAPLIPANVTRHSDVEKFGYRSIGLAPWVGAGCARSFLDATQRTGSDALVFFLPSDSESKPPPPEDPLWSLGDGAEWKRRNQYPVYAIPGPAGATLMSQLASYSGNTSNVQGGHNDTAASVHDQHDTRLFTLIDFERSHPKMPSLWGFILAILGTVLVLSMIILLCYQLVQKRRRDNLQHRIESGEADMEQLGLHLLKVPQEILDTLPVYKYPDWSAFSDHSHAPGDTSMQSDELQEPNEKETRVEPDVSPTDNVKNAAEEDYKTKESEDNPSPKKSEASTNPPTPSESQASIDTCDKEIRPKFNRFSRSQTTCAICLDDFVSLVTTVRELPCGHLFHVDCIDASLTRNSCLCPLCKKSVLPPGYYPMPITNRVVHRDFMMRRTS</sequence>
<keyword evidence="5" id="KW-0479">Metal-binding</keyword>
<evidence type="ECO:0000256" key="6">
    <source>
        <dbReference type="ARBA" id="ARBA00022771"/>
    </source>
</evidence>
<feature type="transmembrane region" description="Helical" evidence="13">
    <location>
        <begin position="217"/>
        <end position="242"/>
    </location>
</feature>
<dbReference type="Proteomes" id="UP000325780">
    <property type="component" value="Unassembled WGS sequence"/>
</dbReference>
<dbReference type="GO" id="GO:0016740">
    <property type="term" value="F:transferase activity"/>
    <property type="evidence" value="ECO:0007669"/>
    <property type="project" value="UniProtKB-KW"/>
</dbReference>
<evidence type="ECO:0000256" key="8">
    <source>
        <dbReference type="ARBA" id="ARBA00022833"/>
    </source>
</evidence>
<evidence type="ECO:0000259" key="14">
    <source>
        <dbReference type="PROSITE" id="PS50089"/>
    </source>
</evidence>
<feature type="compositionally biased region" description="Polar residues" evidence="12">
    <location>
        <begin position="351"/>
        <end position="365"/>
    </location>
</feature>
<evidence type="ECO:0000256" key="12">
    <source>
        <dbReference type="SAM" id="MobiDB-lite"/>
    </source>
</evidence>
<evidence type="ECO:0000256" key="1">
    <source>
        <dbReference type="ARBA" id="ARBA00004167"/>
    </source>
</evidence>
<dbReference type="SMART" id="SM00184">
    <property type="entry name" value="RING"/>
    <property type="match status" value="1"/>
</dbReference>
<proteinExistence type="predicted"/>
<dbReference type="SUPFAM" id="SSF57850">
    <property type="entry name" value="RING/U-box"/>
    <property type="match status" value="1"/>
</dbReference>
<evidence type="ECO:0000313" key="15">
    <source>
        <dbReference type="EMBL" id="KAE8149649.1"/>
    </source>
</evidence>
<protein>
    <recommendedName>
        <fullName evidence="14">RING-type domain-containing protein</fullName>
    </recommendedName>
</protein>
<dbReference type="PANTHER" id="PTHR45768:SF18">
    <property type="entry name" value="RING-H2 FINGER PROTEIN ATL47-RELATED"/>
    <property type="match status" value="1"/>
</dbReference>
<gene>
    <name evidence="15" type="ORF">BDV25DRAFT_130173</name>
</gene>
<dbReference type="PANTHER" id="PTHR45768">
    <property type="entry name" value="E3 UBIQUITIN-PROTEIN LIGASE RNF13-LIKE"/>
    <property type="match status" value="1"/>
</dbReference>
<evidence type="ECO:0000313" key="16">
    <source>
        <dbReference type="Proteomes" id="UP000325780"/>
    </source>
</evidence>
<dbReference type="InterPro" id="IPR013083">
    <property type="entry name" value="Znf_RING/FYVE/PHD"/>
</dbReference>
<name>A0A5N6TU55_ASPAV</name>
<feature type="compositionally biased region" description="Basic and acidic residues" evidence="12">
    <location>
        <begin position="330"/>
        <end position="350"/>
    </location>
</feature>
<feature type="domain" description="RING-type" evidence="14">
    <location>
        <begin position="386"/>
        <end position="429"/>
    </location>
</feature>
<dbReference type="EMBL" id="ML742116">
    <property type="protein sequence ID" value="KAE8149649.1"/>
    <property type="molecule type" value="Genomic_DNA"/>
</dbReference>
<dbReference type="Pfam" id="PF13639">
    <property type="entry name" value="zf-RING_2"/>
    <property type="match status" value="1"/>
</dbReference>
<evidence type="ECO:0000256" key="10">
    <source>
        <dbReference type="ARBA" id="ARBA00023136"/>
    </source>
</evidence>
<dbReference type="InterPro" id="IPR001841">
    <property type="entry name" value="Znf_RING"/>
</dbReference>
<keyword evidence="9 13" id="KW-1133">Transmembrane helix</keyword>
<accession>A0A5N6TU55</accession>
<keyword evidence="8" id="KW-0862">Zinc</keyword>
<dbReference type="Gene3D" id="3.30.40.10">
    <property type="entry name" value="Zinc/RING finger domain, C3HC4 (zinc finger)"/>
    <property type="match status" value="1"/>
</dbReference>
<dbReference type="OrthoDB" id="21204at2759"/>